<name>A0ABS9JWR0_9ACTN</name>
<feature type="non-terminal residue" evidence="1">
    <location>
        <position position="1"/>
    </location>
</feature>
<protein>
    <submittedName>
        <fullName evidence="1">Terpene cyclase/mutase family protein</fullName>
    </submittedName>
</protein>
<gene>
    <name evidence="1" type="ORF">L0F81_43410</name>
</gene>
<dbReference type="SUPFAM" id="SSF48239">
    <property type="entry name" value="Terpenoid cyclases/Protein prenyltransferases"/>
    <property type="match status" value="1"/>
</dbReference>
<dbReference type="Proteomes" id="UP001299012">
    <property type="component" value="Unassembled WGS sequence"/>
</dbReference>
<dbReference type="Gene3D" id="1.50.10.20">
    <property type="match status" value="1"/>
</dbReference>
<comment type="caution">
    <text evidence="1">The sequence shown here is derived from an EMBL/GenBank/DDBJ whole genome shotgun (WGS) entry which is preliminary data.</text>
</comment>
<dbReference type="CDD" id="cd00688">
    <property type="entry name" value="ISOPREN_C2_like"/>
    <property type="match status" value="1"/>
</dbReference>
<organism evidence="1 2">
    <name type="scientific">Streptomyces tricolor</name>
    <dbReference type="NCBI Taxonomy" id="68277"/>
    <lineage>
        <taxon>Bacteria</taxon>
        <taxon>Bacillati</taxon>
        <taxon>Actinomycetota</taxon>
        <taxon>Actinomycetes</taxon>
        <taxon>Kitasatosporales</taxon>
        <taxon>Streptomycetaceae</taxon>
        <taxon>Streptomyces</taxon>
        <taxon>Streptomyces violaceoruber group</taxon>
    </lineage>
</organism>
<dbReference type="RefSeq" id="WP_237483087.1">
    <property type="nucleotide sequence ID" value="NZ_JAKKZF010000564.1"/>
</dbReference>
<sequence length="145" mass="15438">ADQPLDPRRAATADALAARQNPDGGFGFTVGVTQSDVDDTSYTLEFLRAAAPVRHARTITAAEDYLLAQRNPDGGFPTFVHGAPSEIAMTAGAVNALAPNPARRPDVERAVAFLLEADHLVERSWSRNATNALFRVTLALATLTP</sequence>
<evidence type="ECO:0000313" key="2">
    <source>
        <dbReference type="Proteomes" id="UP001299012"/>
    </source>
</evidence>
<dbReference type="InterPro" id="IPR008930">
    <property type="entry name" value="Terpenoid_cyclase/PrenylTrfase"/>
</dbReference>
<dbReference type="EMBL" id="JAKKZF010000564">
    <property type="protein sequence ID" value="MCG0070014.1"/>
    <property type="molecule type" value="Genomic_DNA"/>
</dbReference>
<evidence type="ECO:0000313" key="1">
    <source>
        <dbReference type="EMBL" id="MCG0070014.1"/>
    </source>
</evidence>
<feature type="non-terminal residue" evidence="1">
    <location>
        <position position="145"/>
    </location>
</feature>
<accession>A0ABS9JWR0</accession>
<proteinExistence type="predicted"/>
<reference evidence="1 2" key="1">
    <citation type="submission" date="2022-01" db="EMBL/GenBank/DDBJ databases">
        <title>Draft Genome Sequences of Seven Type Strains of the Genus Streptomyces.</title>
        <authorList>
            <person name="Aziz S."/>
            <person name="Coretto E."/>
            <person name="Chronakova A."/>
            <person name="Sproer C."/>
            <person name="Huber K."/>
            <person name="Nouioui I."/>
            <person name="Gross H."/>
        </authorList>
    </citation>
    <scope>NUCLEOTIDE SEQUENCE [LARGE SCALE GENOMIC DNA]</scope>
    <source>
        <strain evidence="1 2">DSM 41685</strain>
    </source>
</reference>
<keyword evidence="2" id="KW-1185">Reference proteome</keyword>